<dbReference type="NCBIfam" id="TIGR01552">
    <property type="entry name" value="phd_fam"/>
    <property type="match status" value="1"/>
</dbReference>
<comment type="caution">
    <text evidence="3">The sequence shown here is derived from an EMBL/GenBank/DDBJ whole genome shotgun (WGS) entry which is preliminary data.</text>
</comment>
<accession>A0A7W6LGC5</accession>
<protein>
    <recommendedName>
        <fullName evidence="2">Antitoxin</fullName>
    </recommendedName>
</protein>
<dbReference type="PANTHER" id="PTHR33713">
    <property type="entry name" value="ANTITOXIN YAFN-RELATED"/>
    <property type="match status" value="1"/>
</dbReference>
<evidence type="ECO:0000313" key="3">
    <source>
        <dbReference type="EMBL" id="MBB4142823.1"/>
    </source>
</evidence>
<dbReference type="Gene3D" id="6.10.250.330">
    <property type="match status" value="1"/>
</dbReference>
<dbReference type="InterPro" id="IPR006442">
    <property type="entry name" value="Antitoxin_Phd/YefM"/>
</dbReference>
<evidence type="ECO:0000313" key="4">
    <source>
        <dbReference type="Proteomes" id="UP000519897"/>
    </source>
</evidence>
<dbReference type="Gene3D" id="3.40.1620.10">
    <property type="entry name" value="YefM-like domain"/>
    <property type="match status" value="1"/>
</dbReference>
<comment type="function">
    <text evidence="2">Antitoxin component of a type II toxin-antitoxin (TA) system.</text>
</comment>
<dbReference type="EMBL" id="JACIEC010000001">
    <property type="protein sequence ID" value="MBB4142823.1"/>
    <property type="molecule type" value="Genomic_DNA"/>
</dbReference>
<reference evidence="3 4" key="1">
    <citation type="submission" date="2020-08" db="EMBL/GenBank/DDBJ databases">
        <title>Genomic Encyclopedia of Type Strains, Phase IV (KMG-IV): sequencing the most valuable type-strain genomes for metagenomic binning, comparative biology and taxonomic classification.</title>
        <authorList>
            <person name="Goeker M."/>
        </authorList>
    </citation>
    <scope>NUCLEOTIDE SEQUENCE [LARGE SCALE GENOMIC DNA]</scope>
    <source>
        <strain evidence="3 4">DSM 29514</strain>
    </source>
</reference>
<dbReference type="InterPro" id="IPR051405">
    <property type="entry name" value="phD/YefM_antitoxin"/>
</dbReference>
<evidence type="ECO:0000256" key="1">
    <source>
        <dbReference type="ARBA" id="ARBA00009981"/>
    </source>
</evidence>
<organism evidence="3 4">
    <name type="scientific">Rhizobium rhizoryzae</name>
    <dbReference type="NCBI Taxonomy" id="451876"/>
    <lineage>
        <taxon>Bacteria</taxon>
        <taxon>Pseudomonadati</taxon>
        <taxon>Pseudomonadota</taxon>
        <taxon>Alphaproteobacteria</taxon>
        <taxon>Hyphomicrobiales</taxon>
        <taxon>Rhizobiaceae</taxon>
        <taxon>Rhizobium/Agrobacterium group</taxon>
        <taxon>Rhizobium</taxon>
    </lineage>
</organism>
<name>A0A7W6LGC5_9HYPH</name>
<evidence type="ECO:0000256" key="2">
    <source>
        <dbReference type="RuleBase" id="RU362080"/>
    </source>
</evidence>
<dbReference type="RefSeq" id="WP_062552917.1">
    <property type="nucleotide sequence ID" value="NZ_CP049250.1"/>
</dbReference>
<dbReference type="AlphaFoldDB" id="A0A7W6LGC5"/>
<gene>
    <name evidence="3" type="ORF">GGQ72_001322</name>
</gene>
<dbReference type="SUPFAM" id="SSF143120">
    <property type="entry name" value="YefM-like"/>
    <property type="match status" value="1"/>
</dbReference>
<comment type="similarity">
    <text evidence="1 2">Belongs to the phD/YefM antitoxin family.</text>
</comment>
<dbReference type="Proteomes" id="UP000519897">
    <property type="component" value="Unassembled WGS sequence"/>
</dbReference>
<dbReference type="PANTHER" id="PTHR33713:SF6">
    <property type="entry name" value="ANTITOXIN YEFM"/>
    <property type="match status" value="1"/>
</dbReference>
<dbReference type="Pfam" id="PF02604">
    <property type="entry name" value="PhdYeFM_antitox"/>
    <property type="match status" value="1"/>
</dbReference>
<sequence length="84" mass="9396">MPHVRFTEFRQNFASHFDAVLESRAPLLVTRQGAESVVVIAEGEFESMQETLHLLSNPANADRLRESMEQLAGGKVIERDPTGE</sequence>
<keyword evidence="4" id="KW-1185">Reference proteome</keyword>
<dbReference type="InterPro" id="IPR036165">
    <property type="entry name" value="YefM-like_sf"/>
</dbReference>
<proteinExistence type="inferred from homology"/>